<keyword evidence="1" id="KW-0472">Membrane</keyword>
<protein>
    <submittedName>
        <fullName evidence="2">Uncharacterized protein</fullName>
    </submittedName>
</protein>
<gene>
    <name evidence="2" type="ORF">UFOVP831_54</name>
</gene>
<name>A0A6J5P3N5_9CAUD</name>
<evidence type="ECO:0000313" key="2">
    <source>
        <dbReference type="EMBL" id="CAB4164586.1"/>
    </source>
</evidence>
<feature type="transmembrane region" description="Helical" evidence="1">
    <location>
        <begin position="38"/>
        <end position="56"/>
    </location>
</feature>
<organism evidence="2">
    <name type="scientific">uncultured Caudovirales phage</name>
    <dbReference type="NCBI Taxonomy" id="2100421"/>
    <lineage>
        <taxon>Viruses</taxon>
        <taxon>Duplodnaviria</taxon>
        <taxon>Heunggongvirae</taxon>
        <taxon>Uroviricota</taxon>
        <taxon>Caudoviricetes</taxon>
        <taxon>Peduoviridae</taxon>
        <taxon>Maltschvirus</taxon>
        <taxon>Maltschvirus maltsch</taxon>
    </lineage>
</organism>
<proteinExistence type="predicted"/>
<dbReference type="EMBL" id="LR796760">
    <property type="protein sequence ID" value="CAB4164586.1"/>
    <property type="molecule type" value="Genomic_DNA"/>
</dbReference>
<evidence type="ECO:0000256" key="1">
    <source>
        <dbReference type="SAM" id="Phobius"/>
    </source>
</evidence>
<keyword evidence="1" id="KW-0812">Transmembrane</keyword>
<sequence length="66" mass="7961">MNILKLILLYLFAFLATYFLTAFTFYECDLNFMNWKPISRFNVIFMGFIPFFFYFITTEIKKGGVK</sequence>
<feature type="transmembrane region" description="Helical" evidence="1">
    <location>
        <begin position="7"/>
        <end position="26"/>
    </location>
</feature>
<keyword evidence="1" id="KW-1133">Transmembrane helix</keyword>
<accession>A0A6J5P3N5</accession>
<reference evidence="2" key="1">
    <citation type="submission" date="2020-04" db="EMBL/GenBank/DDBJ databases">
        <authorList>
            <person name="Chiriac C."/>
            <person name="Salcher M."/>
            <person name="Ghai R."/>
            <person name="Kavagutti S V."/>
        </authorList>
    </citation>
    <scope>NUCLEOTIDE SEQUENCE</scope>
</reference>